<evidence type="ECO:0000256" key="8">
    <source>
        <dbReference type="ARBA" id="ARBA00022833"/>
    </source>
</evidence>
<dbReference type="Gene3D" id="3.30.40.10">
    <property type="entry name" value="Zinc/RING finger domain, C3HC4 (zinc finger)"/>
    <property type="match status" value="1"/>
</dbReference>
<evidence type="ECO:0000256" key="10">
    <source>
        <dbReference type="PROSITE-ProRule" id="PRU00452"/>
    </source>
</evidence>
<dbReference type="Proteomes" id="UP000278143">
    <property type="component" value="Unassembled WGS sequence"/>
</dbReference>
<comment type="pathway">
    <text evidence="2">Protein modification; protein sumoylation.</text>
</comment>
<dbReference type="InterPro" id="IPR003613">
    <property type="entry name" value="Ubox_domain"/>
</dbReference>
<dbReference type="PROSITE" id="PS51044">
    <property type="entry name" value="ZF_SP_RING"/>
    <property type="match status" value="1"/>
</dbReference>
<dbReference type="PANTHER" id="PTHR21330">
    <property type="entry name" value="E3 SUMO-PROTEIN LIGASE NSE2"/>
    <property type="match status" value="1"/>
</dbReference>
<proteinExistence type="inferred from homology"/>
<dbReference type="GO" id="GO:0004842">
    <property type="term" value="F:ubiquitin-protein transferase activity"/>
    <property type="evidence" value="ECO:0007669"/>
    <property type="project" value="InterPro"/>
</dbReference>
<dbReference type="CDD" id="cd16651">
    <property type="entry name" value="SPL-RING_NSE2"/>
    <property type="match status" value="1"/>
</dbReference>
<evidence type="ECO:0000256" key="9">
    <source>
        <dbReference type="ARBA" id="ARBA00023242"/>
    </source>
</evidence>
<dbReference type="Pfam" id="PF11789">
    <property type="entry name" value="zf-Nse"/>
    <property type="match status" value="1"/>
</dbReference>
<comment type="similarity">
    <text evidence="3">Belongs to the NSE2 family.</text>
</comment>
<dbReference type="GO" id="GO:0030915">
    <property type="term" value="C:Smc5-Smc6 complex"/>
    <property type="evidence" value="ECO:0007669"/>
    <property type="project" value="InterPro"/>
</dbReference>
<dbReference type="GO" id="GO:0008270">
    <property type="term" value="F:zinc ion binding"/>
    <property type="evidence" value="ECO:0007669"/>
    <property type="project" value="UniProtKB-KW"/>
</dbReference>
<evidence type="ECO:0000256" key="7">
    <source>
        <dbReference type="ARBA" id="ARBA00022786"/>
    </source>
</evidence>
<evidence type="ECO:0000256" key="5">
    <source>
        <dbReference type="ARBA" id="ARBA00022723"/>
    </source>
</evidence>
<keyword evidence="9" id="KW-0539">Nucleus</keyword>
<keyword evidence="4" id="KW-0808">Transferase</keyword>
<keyword evidence="6 10" id="KW-0863">Zinc-finger</keyword>
<evidence type="ECO:0000256" key="1">
    <source>
        <dbReference type="ARBA" id="ARBA00004123"/>
    </source>
</evidence>
<evidence type="ECO:0000259" key="11">
    <source>
        <dbReference type="PROSITE" id="PS51044"/>
    </source>
</evidence>
<accession>A0A4P9Z4T6</accession>
<dbReference type="InterPro" id="IPR013083">
    <property type="entry name" value="Znf_RING/FYVE/PHD"/>
</dbReference>
<dbReference type="OrthoDB" id="26899at2759"/>
<dbReference type="GO" id="GO:0005634">
    <property type="term" value="C:nucleus"/>
    <property type="evidence" value="ECO:0007669"/>
    <property type="project" value="UniProtKB-SubCell"/>
</dbReference>
<dbReference type="SMART" id="SM00504">
    <property type="entry name" value="Ubox"/>
    <property type="match status" value="1"/>
</dbReference>
<dbReference type="EMBL" id="KZ989192">
    <property type="protein sequence ID" value="RKP27526.1"/>
    <property type="molecule type" value="Genomic_DNA"/>
</dbReference>
<dbReference type="PANTHER" id="PTHR21330:SF1">
    <property type="entry name" value="E3 SUMO-PROTEIN LIGASE NSE2"/>
    <property type="match status" value="1"/>
</dbReference>
<gene>
    <name evidence="12" type="ORF">SYNPS1DRAFT_26822</name>
</gene>
<evidence type="ECO:0000256" key="2">
    <source>
        <dbReference type="ARBA" id="ARBA00004718"/>
    </source>
</evidence>
<keyword evidence="8" id="KW-0862">Zinc</keyword>
<sequence length="243" mass="28031">MSHSTVAKLHALVDEYEALARSLRENHNNFVECACDLEEIEADDELAAVDSAFKETLKEEQTLLVNAATLRDIAEDTIATNTTSIDVYEQQCKERLAMALRRCGHEFSRSEPYKDFRQKIWEVKHPDQIMPPLSTAAYNDEEEEEDDDIIEMAQHVSLICPLTTMIMEDPVTSASCKHSFSKRAIVEYIQRYQGSERAPCPVTGCSRMIVESDLVRNRWLERKILRESEMREQRVRVDSEHAY</sequence>
<evidence type="ECO:0000256" key="3">
    <source>
        <dbReference type="ARBA" id="ARBA00008212"/>
    </source>
</evidence>
<keyword evidence="13" id="KW-1185">Reference proteome</keyword>
<dbReference type="InterPro" id="IPR004181">
    <property type="entry name" value="Znf_MIZ"/>
</dbReference>
<comment type="subcellular location">
    <subcellularLocation>
        <location evidence="1">Nucleus</location>
    </subcellularLocation>
</comment>
<keyword evidence="7" id="KW-0833">Ubl conjugation pathway</keyword>
<dbReference type="GO" id="GO:0016925">
    <property type="term" value="P:protein sumoylation"/>
    <property type="evidence" value="ECO:0007669"/>
    <property type="project" value="UniProtKB-UniPathway"/>
</dbReference>
<dbReference type="AlphaFoldDB" id="A0A4P9Z4T6"/>
<evidence type="ECO:0000256" key="4">
    <source>
        <dbReference type="ARBA" id="ARBA00022679"/>
    </source>
</evidence>
<dbReference type="SUPFAM" id="SSF57850">
    <property type="entry name" value="RING/U-box"/>
    <property type="match status" value="1"/>
</dbReference>
<name>A0A4P9Z4T6_9FUNG</name>
<evidence type="ECO:0000256" key="6">
    <source>
        <dbReference type="ARBA" id="ARBA00022771"/>
    </source>
</evidence>
<evidence type="ECO:0000313" key="13">
    <source>
        <dbReference type="Proteomes" id="UP000278143"/>
    </source>
</evidence>
<dbReference type="GO" id="GO:0016567">
    <property type="term" value="P:protein ubiquitination"/>
    <property type="evidence" value="ECO:0007669"/>
    <property type="project" value="InterPro"/>
</dbReference>
<keyword evidence="5" id="KW-0479">Metal-binding</keyword>
<organism evidence="12 13">
    <name type="scientific">Syncephalis pseudoplumigaleata</name>
    <dbReference type="NCBI Taxonomy" id="1712513"/>
    <lineage>
        <taxon>Eukaryota</taxon>
        <taxon>Fungi</taxon>
        <taxon>Fungi incertae sedis</taxon>
        <taxon>Zoopagomycota</taxon>
        <taxon>Zoopagomycotina</taxon>
        <taxon>Zoopagomycetes</taxon>
        <taxon>Zoopagales</taxon>
        <taxon>Piptocephalidaceae</taxon>
        <taxon>Syncephalis</taxon>
    </lineage>
</organism>
<dbReference type="InterPro" id="IPR026846">
    <property type="entry name" value="Nse2(Mms21)"/>
</dbReference>
<evidence type="ECO:0000313" key="12">
    <source>
        <dbReference type="EMBL" id="RKP27526.1"/>
    </source>
</evidence>
<reference evidence="13" key="1">
    <citation type="journal article" date="2018" name="Nat. Microbiol.">
        <title>Leveraging single-cell genomics to expand the fungal tree of life.</title>
        <authorList>
            <person name="Ahrendt S.R."/>
            <person name="Quandt C.A."/>
            <person name="Ciobanu D."/>
            <person name="Clum A."/>
            <person name="Salamov A."/>
            <person name="Andreopoulos B."/>
            <person name="Cheng J.F."/>
            <person name="Woyke T."/>
            <person name="Pelin A."/>
            <person name="Henrissat B."/>
            <person name="Reynolds N.K."/>
            <person name="Benny G.L."/>
            <person name="Smith M.E."/>
            <person name="James T.Y."/>
            <person name="Grigoriev I.V."/>
        </authorList>
    </citation>
    <scope>NUCLEOTIDE SEQUENCE [LARGE SCALE GENOMIC DNA]</scope>
    <source>
        <strain evidence="13">Benny S71-1</strain>
    </source>
</reference>
<dbReference type="GO" id="GO:0000724">
    <property type="term" value="P:double-strand break repair via homologous recombination"/>
    <property type="evidence" value="ECO:0007669"/>
    <property type="project" value="InterPro"/>
</dbReference>
<dbReference type="GO" id="GO:0061665">
    <property type="term" value="F:SUMO ligase activity"/>
    <property type="evidence" value="ECO:0007669"/>
    <property type="project" value="TreeGrafter"/>
</dbReference>
<feature type="domain" description="SP-RING-type" evidence="11">
    <location>
        <begin position="145"/>
        <end position="230"/>
    </location>
</feature>
<dbReference type="UniPathway" id="UPA00886"/>
<protein>
    <submittedName>
        <fullName evidence="12">Zinc-finger of the MIZ type in Nse subunit-domain-containing protein</fullName>
    </submittedName>
</protein>